<dbReference type="PANTHER" id="PTHR31001">
    <property type="entry name" value="UNCHARACTERIZED TRANSCRIPTIONAL REGULATORY PROTEIN"/>
    <property type="match status" value="1"/>
</dbReference>
<dbReference type="PROSITE" id="PS00463">
    <property type="entry name" value="ZN2_CY6_FUNGAL_1"/>
    <property type="match status" value="1"/>
</dbReference>
<dbReference type="SMART" id="SM00066">
    <property type="entry name" value="GAL4"/>
    <property type="match status" value="1"/>
</dbReference>
<dbReference type="InterPro" id="IPR007219">
    <property type="entry name" value="XnlR_reg_dom"/>
</dbReference>
<dbReference type="InterPro" id="IPR050613">
    <property type="entry name" value="Sec_Metabolite_Reg"/>
</dbReference>
<feature type="compositionally biased region" description="Polar residues" evidence="5">
    <location>
        <begin position="621"/>
        <end position="639"/>
    </location>
</feature>
<dbReference type="PANTHER" id="PTHR31001:SF56">
    <property type="entry name" value="ZN(2)-C6 FUNGAL-TYPE DOMAIN-CONTAINING PROTEIN"/>
    <property type="match status" value="1"/>
</dbReference>
<dbReference type="PROSITE" id="PS50048">
    <property type="entry name" value="ZN2_CY6_FUNGAL_2"/>
    <property type="match status" value="1"/>
</dbReference>
<protein>
    <recommendedName>
        <fullName evidence="6">Zn(2)-C6 fungal-type domain-containing protein</fullName>
    </recommendedName>
</protein>
<feature type="region of interest" description="Disordered" evidence="5">
    <location>
        <begin position="659"/>
        <end position="685"/>
    </location>
</feature>
<evidence type="ECO:0000313" key="8">
    <source>
        <dbReference type="Proteomes" id="UP001497453"/>
    </source>
</evidence>
<evidence type="ECO:0000313" key="7">
    <source>
        <dbReference type="EMBL" id="CAL1714935.1"/>
    </source>
</evidence>
<evidence type="ECO:0000256" key="3">
    <source>
        <dbReference type="ARBA" id="ARBA00023242"/>
    </source>
</evidence>
<keyword evidence="8" id="KW-1185">Reference proteome</keyword>
<evidence type="ECO:0000256" key="1">
    <source>
        <dbReference type="ARBA" id="ARBA00004123"/>
    </source>
</evidence>
<keyword evidence="2" id="KW-0479">Metal-binding</keyword>
<dbReference type="SMART" id="SM00906">
    <property type="entry name" value="Fungal_trans"/>
    <property type="match status" value="1"/>
</dbReference>
<dbReference type="Proteomes" id="UP001497453">
    <property type="component" value="Chromosome 8"/>
</dbReference>
<evidence type="ECO:0000256" key="5">
    <source>
        <dbReference type="SAM" id="MobiDB-lite"/>
    </source>
</evidence>
<reference evidence="8" key="1">
    <citation type="submission" date="2024-04" db="EMBL/GenBank/DDBJ databases">
        <authorList>
            <person name="Shaw F."/>
            <person name="Minotto A."/>
        </authorList>
    </citation>
    <scope>NUCLEOTIDE SEQUENCE [LARGE SCALE GENOMIC DNA]</scope>
</reference>
<gene>
    <name evidence="7" type="ORF">GFSPODELE1_LOCUS9985</name>
</gene>
<organism evidence="7 8">
    <name type="scientific">Somion occarium</name>
    <dbReference type="NCBI Taxonomy" id="3059160"/>
    <lineage>
        <taxon>Eukaryota</taxon>
        <taxon>Fungi</taxon>
        <taxon>Dikarya</taxon>
        <taxon>Basidiomycota</taxon>
        <taxon>Agaricomycotina</taxon>
        <taxon>Agaricomycetes</taxon>
        <taxon>Polyporales</taxon>
        <taxon>Cerrenaceae</taxon>
        <taxon>Somion</taxon>
    </lineage>
</organism>
<keyword evidence="3" id="KW-0539">Nucleus</keyword>
<evidence type="ECO:0000259" key="6">
    <source>
        <dbReference type="PROSITE" id="PS50048"/>
    </source>
</evidence>
<dbReference type="InterPro" id="IPR001138">
    <property type="entry name" value="Zn2Cys6_DnaBD"/>
</dbReference>
<dbReference type="Gene3D" id="4.10.240.10">
    <property type="entry name" value="Zn(2)-C6 fungal-type DNA-binding domain"/>
    <property type="match status" value="1"/>
</dbReference>
<sequence>MQASTSSMNREKGKRRNTTLSCAECRRLKLRCSRVFPCASCVKKGCAAICPNDSLTTGKGNRFVLANTEELHDKISVLANRVRQLEDALQEAHATRTSEPHPLLTTELLQLKRPLERETSESLREPDIDTSEAIDAVGSLSINESGQTKFFGTTANAWYLLQNEEGREDQAEDSQIPLPSDVPWLYHTFPFSATNSQSIIDVRESLLASLPDATKARRLTRLYYRHAAWMYTPIPETEFYQTIFSRVYEQPPSADVEIIDSHRLAVLFLVFALGTLLDLDLPSLNSEATTYYQLGRAALSLDSILESQSIPAIQALLLMSHYMFLSFIEGPRWALMGLAVKIAQSVGLHRDSEKWKLDPEEAFRRRSLMWELYTYDSWQSLTFGRPPSFSMAFIDCQMAEDTTKNAQGEMEMSFAAWKHRYASRCLSIVHEQAFGARCTNYKMIQDLDKKVRNFYVPPSLRVPGFGGKMDMNAAPPTIELTMQRHIAFTIREITMFYLHRGFFAKAVEDHPEDPLGSKYAPSFLAAYSSACSFVGVVKSLYSQYPALTERMWFLFTHVFSCTIVLGSIATKCPTMALARSALSHLESACNLFEEVSSNARAARVLPVLRKLKARAIAAMSDQHSPVTPSNRLSPDNISPISKDDDEFAALDGRTRLVSRKSPSVVNTPSPTIAGHTVSPDETVPPRVYPMTTPTPPMSAVDNMPQAYWPSTSHHNHTSQHNGQHHQQETYNYGYPVMTDQWNPEMAYSHMDPSAMAMEDPSVYYNNGYDHTMATVQPNGYVPARSPVGHFSQGVMMPGPEPDASWRSLLAQFNP</sequence>
<dbReference type="Pfam" id="PF04082">
    <property type="entry name" value="Fungal_trans"/>
    <property type="match status" value="1"/>
</dbReference>
<dbReference type="CDD" id="cd12148">
    <property type="entry name" value="fungal_TF_MHR"/>
    <property type="match status" value="1"/>
</dbReference>
<comment type="subcellular location">
    <subcellularLocation>
        <location evidence="1">Nucleus</location>
    </subcellularLocation>
</comment>
<proteinExistence type="predicted"/>
<name>A0ABP1E4F6_9APHY</name>
<feature type="coiled-coil region" evidence="4">
    <location>
        <begin position="68"/>
        <end position="95"/>
    </location>
</feature>
<feature type="region of interest" description="Disordered" evidence="5">
    <location>
        <begin position="619"/>
        <end position="641"/>
    </location>
</feature>
<evidence type="ECO:0000256" key="4">
    <source>
        <dbReference type="SAM" id="Coils"/>
    </source>
</evidence>
<dbReference type="CDD" id="cd00067">
    <property type="entry name" value="GAL4"/>
    <property type="match status" value="1"/>
</dbReference>
<dbReference type="InterPro" id="IPR036864">
    <property type="entry name" value="Zn2-C6_fun-type_DNA-bd_sf"/>
</dbReference>
<dbReference type="Pfam" id="PF00172">
    <property type="entry name" value="Zn_clus"/>
    <property type="match status" value="1"/>
</dbReference>
<dbReference type="SUPFAM" id="SSF57701">
    <property type="entry name" value="Zn2/Cys6 DNA-binding domain"/>
    <property type="match status" value="1"/>
</dbReference>
<accession>A0ABP1E4F6</accession>
<feature type="domain" description="Zn(2)-C6 fungal-type" evidence="6">
    <location>
        <begin position="21"/>
        <end position="50"/>
    </location>
</feature>
<evidence type="ECO:0000256" key="2">
    <source>
        <dbReference type="ARBA" id="ARBA00022723"/>
    </source>
</evidence>
<feature type="compositionally biased region" description="Polar residues" evidence="5">
    <location>
        <begin position="660"/>
        <end position="670"/>
    </location>
</feature>
<dbReference type="EMBL" id="OZ037951">
    <property type="protein sequence ID" value="CAL1714935.1"/>
    <property type="molecule type" value="Genomic_DNA"/>
</dbReference>
<keyword evidence="4" id="KW-0175">Coiled coil</keyword>